<dbReference type="Pfam" id="PF06541">
    <property type="entry name" value="ABC_trans_CmpB"/>
    <property type="match status" value="1"/>
</dbReference>
<evidence type="ECO:0000313" key="3">
    <source>
        <dbReference type="Proteomes" id="UP000308489"/>
    </source>
</evidence>
<organism evidence="2 3">
    <name type="scientific">Hathewaya histolytica</name>
    <name type="common">Clostridium histolyticum</name>
    <dbReference type="NCBI Taxonomy" id="1498"/>
    <lineage>
        <taxon>Bacteria</taxon>
        <taxon>Bacillati</taxon>
        <taxon>Bacillota</taxon>
        <taxon>Clostridia</taxon>
        <taxon>Eubacteriales</taxon>
        <taxon>Clostridiaceae</taxon>
        <taxon>Hathewaya</taxon>
    </lineage>
</organism>
<feature type="transmembrane region" description="Helical" evidence="1">
    <location>
        <begin position="23"/>
        <end position="41"/>
    </location>
</feature>
<keyword evidence="1" id="KW-1133">Transmembrane helix</keyword>
<accession>A0A4U9QVN3</accession>
<feature type="transmembrane region" description="Helical" evidence="1">
    <location>
        <begin position="123"/>
        <end position="144"/>
    </location>
</feature>
<dbReference type="InterPro" id="IPR010540">
    <property type="entry name" value="CmpB_TMEM229"/>
</dbReference>
<keyword evidence="3" id="KW-1185">Reference proteome</keyword>
<keyword evidence="1" id="KW-0812">Transmembrane</keyword>
<proteinExistence type="predicted"/>
<reference evidence="2 3" key="1">
    <citation type="submission" date="2019-05" db="EMBL/GenBank/DDBJ databases">
        <authorList>
            <consortium name="Pathogen Informatics"/>
        </authorList>
    </citation>
    <scope>NUCLEOTIDE SEQUENCE [LARGE SCALE GENOMIC DNA]</scope>
    <source>
        <strain evidence="2 3">NCTC503</strain>
    </source>
</reference>
<evidence type="ECO:0000313" key="2">
    <source>
        <dbReference type="EMBL" id="VTQ82784.1"/>
    </source>
</evidence>
<gene>
    <name evidence="2" type="ORF">NCTC503_00240</name>
</gene>
<dbReference type="AlphaFoldDB" id="A0A4U9QVN3"/>
<feature type="transmembrane region" description="Helical" evidence="1">
    <location>
        <begin position="80"/>
        <end position="102"/>
    </location>
</feature>
<feature type="transmembrane region" description="Helical" evidence="1">
    <location>
        <begin position="156"/>
        <end position="180"/>
    </location>
</feature>
<name>A0A4U9QVN3_HATHI</name>
<dbReference type="OrthoDB" id="9789229at2"/>
<sequence length="188" mass="22592">MGIFILTSSLYKFIIESFGLNELFFYFMFYSFCGWIIENLYSFFTKGVFKKEIFLKGPFKPMYGSAPVILLVLLSKTKNWFLIILLCFLVPSFVEYISGFLLEKLFNRKWWDYSDMPMQLHGYISLRFSVYWIFLSLLMLYIIHPLVRGLYLRISYLWTLLSPLVFIYFISDLLFTIISLRREKSNIF</sequence>
<protein>
    <submittedName>
        <fullName evidence="2">Membrane protein</fullName>
    </submittedName>
</protein>
<evidence type="ECO:0000256" key="1">
    <source>
        <dbReference type="SAM" id="Phobius"/>
    </source>
</evidence>
<dbReference type="EMBL" id="LR590481">
    <property type="protein sequence ID" value="VTQ82784.1"/>
    <property type="molecule type" value="Genomic_DNA"/>
</dbReference>
<dbReference type="Proteomes" id="UP000308489">
    <property type="component" value="Chromosome 1"/>
</dbReference>
<keyword evidence="1" id="KW-0472">Membrane</keyword>
<dbReference type="KEGG" id="hhw:NCTC503_00240"/>